<keyword evidence="3" id="KW-0010">Activator</keyword>
<dbReference type="SMART" id="SM00850">
    <property type="entry name" value="LytTR"/>
    <property type="match status" value="1"/>
</dbReference>
<dbReference type="Proteomes" id="UP000195447">
    <property type="component" value="Unassembled WGS sequence"/>
</dbReference>
<evidence type="ECO:0000256" key="3">
    <source>
        <dbReference type="ARBA" id="ARBA00023159"/>
    </source>
</evidence>
<dbReference type="Gene3D" id="2.40.50.1020">
    <property type="entry name" value="LytTr DNA-binding domain"/>
    <property type="match status" value="1"/>
</dbReference>
<evidence type="ECO:0000313" key="5">
    <source>
        <dbReference type="EMBL" id="OUP60928.1"/>
    </source>
</evidence>
<keyword evidence="1" id="KW-0963">Cytoplasm</keyword>
<evidence type="ECO:0000313" key="6">
    <source>
        <dbReference type="Proteomes" id="UP000195447"/>
    </source>
</evidence>
<dbReference type="PROSITE" id="PS50930">
    <property type="entry name" value="HTH_LYTTR"/>
    <property type="match status" value="1"/>
</dbReference>
<dbReference type="InterPro" id="IPR007492">
    <property type="entry name" value="LytTR_DNA-bd_dom"/>
</dbReference>
<evidence type="ECO:0000256" key="2">
    <source>
        <dbReference type="ARBA" id="ARBA00023012"/>
    </source>
</evidence>
<proteinExistence type="predicted"/>
<comment type="caution">
    <text evidence="5">The sequence shown here is derived from an EMBL/GenBank/DDBJ whole genome shotgun (WGS) entry which is preliminary data.</text>
</comment>
<keyword evidence="2" id="KW-0902">Two-component regulatory system</keyword>
<dbReference type="Pfam" id="PF04397">
    <property type="entry name" value="LytTR"/>
    <property type="match status" value="1"/>
</dbReference>
<keyword evidence="6" id="KW-1185">Reference proteome</keyword>
<dbReference type="AlphaFoldDB" id="A0A1Y4LWE8"/>
<evidence type="ECO:0000259" key="4">
    <source>
        <dbReference type="PROSITE" id="PS50930"/>
    </source>
</evidence>
<dbReference type="EMBL" id="NFKM01000008">
    <property type="protein sequence ID" value="OUP60928.1"/>
    <property type="molecule type" value="Genomic_DNA"/>
</dbReference>
<accession>A0A1Y4LWE8</accession>
<dbReference type="PANTHER" id="PTHR37299">
    <property type="entry name" value="TRANSCRIPTIONAL REGULATOR-RELATED"/>
    <property type="match status" value="1"/>
</dbReference>
<dbReference type="PANTHER" id="PTHR37299:SF3">
    <property type="entry name" value="STAGE 0 SPORULATION PROTEIN A HOMOLOG"/>
    <property type="match status" value="1"/>
</dbReference>
<sequence length="228" mass="27318">MKLAIVCDHFVFLKKLLRVIEKEYSIADIDVYEDLNGYQNCGRYHDALLADIDTIGLKGLKCINSHPQPFTYIIYLAMNRNYMEDAYGVNVLGYVLKNQIEDKIYIKLQKIRNLMQIHKIYELKSERQLVRVPEYKMMYCYLEDGFMYLELDHEKRIRLSYRTLIELKNILSSRFWRINRNCIVNKDKIIAIDHARHEIKLINGHSFHVSRREWVQFKKSNHTTLGEH</sequence>
<name>A0A1Y4LWE8_9FIRM</name>
<dbReference type="SUPFAM" id="SSF52172">
    <property type="entry name" value="CheY-like"/>
    <property type="match status" value="1"/>
</dbReference>
<gene>
    <name evidence="5" type="ORF">B5F14_05095</name>
</gene>
<reference evidence="6" key="1">
    <citation type="submission" date="2017-04" db="EMBL/GenBank/DDBJ databases">
        <title>Function of individual gut microbiota members based on whole genome sequencing of pure cultures obtained from chicken caecum.</title>
        <authorList>
            <person name="Medvecky M."/>
            <person name="Cejkova D."/>
            <person name="Polansky O."/>
            <person name="Karasova D."/>
            <person name="Kubasova T."/>
            <person name="Cizek A."/>
            <person name="Rychlik I."/>
        </authorList>
    </citation>
    <scope>NUCLEOTIDE SEQUENCE [LARGE SCALE GENOMIC DNA]</scope>
    <source>
        <strain evidence="6">An178</strain>
    </source>
</reference>
<dbReference type="GO" id="GO:0003677">
    <property type="term" value="F:DNA binding"/>
    <property type="evidence" value="ECO:0007669"/>
    <property type="project" value="InterPro"/>
</dbReference>
<dbReference type="RefSeq" id="WP_087158553.1">
    <property type="nucleotide sequence ID" value="NZ_CALVGX010000003.1"/>
</dbReference>
<protein>
    <recommendedName>
        <fullName evidence="4">HTH LytTR-type domain-containing protein</fullName>
    </recommendedName>
</protein>
<organism evidence="5 6">
    <name type="scientific">Faecalitalea cylindroides</name>
    <dbReference type="NCBI Taxonomy" id="39483"/>
    <lineage>
        <taxon>Bacteria</taxon>
        <taxon>Bacillati</taxon>
        <taxon>Bacillota</taxon>
        <taxon>Erysipelotrichia</taxon>
        <taxon>Erysipelotrichales</taxon>
        <taxon>Erysipelotrichaceae</taxon>
        <taxon>Faecalitalea</taxon>
    </lineage>
</organism>
<dbReference type="InterPro" id="IPR046947">
    <property type="entry name" value="LytR-like"/>
</dbReference>
<dbReference type="GO" id="GO:0000156">
    <property type="term" value="F:phosphorelay response regulator activity"/>
    <property type="evidence" value="ECO:0007669"/>
    <property type="project" value="InterPro"/>
</dbReference>
<dbReference type="InterPro" id="IPR011006">
    <property type="entry name" value="CheY-like_superfamily"/>
</dbReference>
<evidence type="ECO:0000256" key="1">
    <source>
        <dbReference type="ARBA" id="ARBA00022490"/>
    </source>
</evidence>
<feature type="domain" description="HTH LytTR-type" evidence="4">
    <location>
        <begin position="148"/>
        <end position="223"/>
    </location>
</feature>